<sequence length="315" mass="34778">MFNHWLPATLTNLLCIPSVNSWLTWHFARQFLVLNDMNINSICRSNDEGEMVRPYTSATMSQHTGKLYRSAVSSFIFFLVVDVGVTGGSANKENAAAVIHVTPQPLLLTPEPWNLLVTQTPAKEKAKESETVVLTCHLNSPQHPSLTDLMVKWYKEDEKGQMDLLEKNMTILPNNSRIFMSGDLSQGDVSLIILNVTISDHGIYFCEVTLPDGKVVKGDGTKLRIRRALGLFGIEESIGTIIGVVAAGIGGIVVLIIVLTPQLRKCILCMRQESHQRASSADFLHSLRRRVICTSSSGAQKILAQPDEKIPSRKG</sequence>
<organism evidence="12 13">
    <name type="scientific">Chloebia gouldiae</name>
    <name type="common">Gouldian finch</name>
    <name type="synonym">Erythrura gouldiae</name>
    <dbReference type="NCBI Taxonomy" id="44316"/>
    <lineage>
        <taxon>Eukaryota</taxon>
        <taxon>Metazoa</taxon>
        <taxon>Chordata</taxon>
        <taxon>Craniata</taxon>
        <taxon>Vertebrata</taxon>
        <taxon>Euteleostomi</taxon>
        <taxon>Archelosauria</taxon>
        <taxon>Archosauria</taxon>
        <taxon>Dinosauria</taxon>
        <taxon>Saurischia</taxon>
        <taxon>Theropoda</taxon>
        <taxon>Coelurosauria</taxon>
        <taxon>Aves</taxon>
        <taxon>Neognathae</taxon>
        <taxon>Neoaves</taxon>
        <taxon>Telluraves</taxon>
        <taxon>Australaves</taxon>
        <taxon>Passeriformes</taxon>
        <taxon>Passeroidea</taxon>
        <taxon>Passeridae</taxon>
        <taxon>Chloebia</taxon>
    </lineage>
</organism>
<evidence type="ECO:0000256" key="7">
    <source>
        <dbReference type="ARBA" id="ARBA00023180"/>
    </source>
</evidence>
<dbReference type="InterPro" id="IPR036179">
    <property type="entry name" value="Ig-like_dom_sf"/>
</dbReference>
<dbReference type="AlphaFoldDB" id="A0A3L8S9H6"/>
<dbReference type="SMART" id="SM00409">
    <property type="entry name" value="IG"/>
    <property type="match status" value="1"/>
</dbReference>
<dbReference type="PANTHER" id="PTHR13869:SF38">
    <property type="entry name" value="NATURAL CYTOTOXICITY TRIGGERING RECEPTOR 3"/>
    <property type="match status" value="1"/>
</dbReference>
<keyword evidence="2 9" id="KW-0812">Transmembrane</keyword>
<evidence type="ECO:0000256" key="3">
    <source>
        <dbReference type="ARBA" id="ARBA00022729"/>
    </source>
</evidence>
<dbReference type="SUPFAM" id="SSF48726">
    <property type="entry name" value="Immunoglobulin"/>
    <property type="match status" value="1"/>
</dbReference>
<keyword evidence="6" id="KW-1015">Disulfide bond</keyword>
<keyword evidence="3 10" id="KW-0732">Signal</keyword>
<keyword evidence="13" id="KW-1185">Reference proteome</keyword>
<dbReference type="GO" id="GO:0005886">
    <property type="term" value="C:plasma membrane"/>
    <property type="evidence" value="ECO:0007669"/>
    <property type="project" value="TreeGrafter"/>
</dbReference>
<dbReference type="Proteomes" id="UP000276834">
    <property type="component" value="Unassembled WGS sequence"/>
</dbReference>
<dbReference type="CDD" id="cd00099">
    <property type="entry name" value="IgV"/>
    <property type="match status" value="1"/>
</dbReference>
<feature type="non-terminal residue" evidence="12">
    <location>
        <position position="315"/>
    </location>
</feature>
<evidence type="ECO:0000256" key="4">
    <source>
        <dbReference type="ARBA" id="ARBA00022989"/>
    </source>
</evidence>
<evidence type="ECO:0000313" key="13">
    <source>
        <dbReference type="Proteomes" id="UP000276834"/>
    </source>
</evidence>
<name>A0A3L8S9H6_CHLGU</name>
<comment type="caution">
    <text evidence="12">The sequence shown here is derived from an EMBL/GenBank/DDBJ whole genome shotgun (WGS) entry which is preliminary data.</text>
</comment>
<evidence type="ECO:0000256" key="2">
    <source>
        <dbReference type="ARBA" id="ARBA00022692"/>
    </source>
</evidence>
<evidence type="ECO:0000256" key="6">
    <source>
        <dbReference type="ARBA" id="ARBA00023157"/>
    </source>
</evidence>
<dbReference type="InterPro" id="IPR013783">
    <property type="entry name" value="Ig-like_fold"/>
</dbReference>
<dbReference type="Gene3D" id="2.60.40.10">
    <property type="entry name" value="Immunoglobulins"/>
    <property type="match status" value="1"/>
</dbReference>
<evidence type="ECO:0000256" key="5">
    <source>
        <dbReference type="ARBA" id="ARBA00023136"/>
    </source>
</evidence>
<feature type="signal peptide" evidence="10">
    <location>
        <begin position="1"/>
        <end position="21"/>
    </location>
</feature>
<dbReference type="InterPro" id="IPR003599">
    <property type="entry name" value="Ig_sub"/>
</dbReference>
<dbReference type="OrthoDB" id="7225082at2759"/>
<keyword evidence="8" id="KW-0393">Immunoglobulin domain</keyword>
<evidence type="ECO:0000256" key="1">
    <source>
        <dbReference type="ARBA" id="ARBA00004479"/>
    </source>
</evidence>
<comment type="subcellular location">
    <subcellularLocation>
        <location evidence="1">Membrane</location>
        <topology evidence="1">Single-pass type I membrane protein</topology>
    </subcellularLocation>
</comment>
<gene>
    <name evidence="12" type="ORF">DV515_00010260</name>
</gene>
<evidence type="ECO:0000259" key="11">
    <source>
        <dbReference type="PROSITE" id="PS50835"/>
    </source>
</evidence>
<evidence type="ECO:0000256" key="9">
    <source>
        <dbReference type="SAM" id="Phobius"/>
    </source>
</evidence>
<dbReference type="InterPro" id="IPR000920">
    <property type="entry name" value="Myelin_P0-rel"/>
</dbReference>
<feature type="chain" id="PRO_5018198364" description="Ig-like domain-containing protein" evidence="10">
    <location>
        <begin position="22"/>
        <end position="315"/>
    </location>
</feature>
<keyword evidence="4 9" id="KW-1133">Transmembrane helix</keyword>
<dbReference type="PROSITE" id="PS50835">
    <property type="entry name" value="IG_LIKE"/>
    <property type="match status" value="1"/>
</dbReference>
<accession>A0A3L8S9H6</accession>
<protein>
    <recommendedName>
        <fullName evidence="11">Ig-like domain-containing protein</fullName>
    </recommendedName>
</protein>
<reference evidence="12 13" key="1">
    <citation type="journal article" date="2018" name="Proc. R. Soc. B">
        <title>A non-coding region near Follistatin controls head colour polymorphism in the Gouldian finch.</title>
        <authorList>
            <person name="Toomey M.B."/>
            <person name="Marques C.I."/>
            <person name="Andrade P."/>
            <person name="Araujo P.M."/>
            <person name="Sabatino S."/>
            <person name="Gazda M.A."/>
            <person name="Afonso S."/>
            <person name="Lopes R.J."/>
            <person name="Corbo J.C."/>
            <person name="Carneiro M."/>
        </authorList>
    </citation>
    <scope>NUCLEOTIDE SEQUENCE [LARGE SCALE GENOMIC DNA]</scope>
    <source>
        <strain evidence="12">Red01</strain>
        <tissue evidence="12">Muscle</tissue>
    </source>
</reference>
<dbReference type="PANTHER" id="PTHR13869">
    <property type="entry name" value="MYELIN P0 RELATED"/>
    <property type="match status" value="1"/>
</dbReference>
<keyword evidence="7" id="KW-0325">Glycoprotein</keyword>
<evidence type="ECO:0000256" key="10">
    <source>
        <dbReference type="SAM" id="SignalP"/>
    </source>
</evidence>
<proteinExistence type="predicted"/>
<feature type="transmembrane region" description="Helical" evidence="9">
    <location>
        <begin position="238"/>
        <end position="260"/>
    </location>
</feature>
<dbReference type="InterPro" id="IPR007110">
    <property type="entry name" value="Ig-like_dom"/>
</dbReference>
<dbReference type="EMBL" id="QUSF01000035">
    <property type="protein sequence ID" value="RLV98936.1"/>
    <property type="molecule type" value="Genomic_DNA"/>
</dbReference>
<evidence type="ECO:0000313" key="12">
    <source>
        <dbReference type="EMBL" id="RLV98936.1"/>
    </source>
</evidence>
<dbReference type="SMART" id="SM00406">
    <property type="entry name" value="IGv"/>
    <property type="match status" value="1"/>
</dbReference>
<dbReference type="InterPro" id="IPR013106">
    <property type="entry name" value="Ig_V-set"/>
</dbReference>
<feature type="domain" description="Ig-like" evidence="11">
    <location>
        <begin position="112"/>
        <end position="217"/>
    </location>
</feature>
<dbReference type="Pfam" id="PF07686">
    <property type="entry name" value="V-set"/>
    <property type="match status" value="1"/>
</dbReference>
<keyword evidence="5 9" id="KW-0472">Membrane</keyword>
<evidence type="ECO:0000256" key="8">
    <source>
        <dbReference type="ARBA" id="ARBA00023319"/>
    </source>
</evidence>